<dbReference type="InterPro" id="IPR036634">
    <property type="entry name" value="PRD_sf"/>
</dbReference>
<dbReference type="Gene3D" id="2.30.24.10">
    <property type="entry name" value="CAT RNA-binding domain"/>
    <property type="match status" value="1"/>
</dbReference>
<dbReference type="Proteomes" id="UP001179280">
    <property type="component" value="Unassembled WGS sequence"/>
</dbReference>
<dbReference type="Pfam" id="PF00874">
    <property type="entry name" value="PRD"/>
    <property type="match status" value="2"/>
</dbReference>
<comment type="caution">
    <text evidence="3">The sequence shown here is derived from an EMBL/GenBank/DDBJ whole genome shotgun (WGS) entry which is preliminary data.</text>
</comment>
<name>A0ABS2T0Z5_9BACI</name>
<dbReference type="InterPro" id="IPR036650">
    <property type="entry name" value="CAT_RNA-bd_dom_sf"/>
</dbReference>
<dbReference type="PROSITE" id="PS51372">
    <property type="entry name" value="PRD_2"/>
    <property type="match status" value="2"/>
</dbReference>
<evidence type="ECO:0000313" key="3">
    <source>
        <dbReference type="EMBL" id="MBM7840675.1"/>
    </source>
</evidence>
<dbReference type="Gene3D" id="1.10.1790.10">
    <property type="entry name" value="PRD domain"/>
    <property type="match status" value="2"/>
</dbReference>
<evidence type="ECO:0000256" key="1">
    <source>
        <dbReference type="ARBA" id="ARBA00022737"/>
    </source>
</evidence>
<dbReference type="InterPro" id="IPR004341">
    <property type="entry name" value="CAT_RNA-bd_dom"/>
</dbReference>
<dbReference type="SMART" id="SM01061">
    <property type="entry name" value="CAT_RBD"/>
    <property type="match status" value="1"/>
</dbReference>
<keyword evidence="4" id="KW-1185">Reference proteome</keyword>
<gene>
    <name evidence="3" type="ORF">JOC54_003968</name>
</gene>
<evidence type="ECO:0000313" key="4">
    <source>
        <dbReference type="Proteomes" id="UP001179280"/>
    </source>
</evidence>
<protein>
    <submittedName>
        <fullName evidence="3">Beta-glucoside operon transcriptional antiterminator</fullName>
    </submittedName>
</protein>
<keyword evidence="1" id="KW-0677">Repeat</keyword>
<dbReference type="SUPFAM" id="SSF63520">
    <property type="entry name" value="PTS-regulatory domain, PRD"/>
    <property type="match status" value="2"/>
</dbReference>
<dbReference type="EMBL" id="JAFBCV010000016">
    <property type="protein sequence ID" value="MBM7840675.1"/>
    <property type="molecule type" value="Genomic_DNA"/>
</dbReference>
<dbReference type="RefSeq" id="WP_204468403.1">
    <property type="nucleotide sequence ID" value="NZ_JAFBCV010000016.1"/>
</dbReference>
<dbReference type="PANTHER" id="PTHR30185:SF15">
    <property type="entry name" value="CRYPTIC BETA-GLUCOSIDE BGL OPERON ANTITERMINATOR"/>
    <property type="match status" value="1"/>
</dbReference>
<dbReference type="Pfam" id="PF03123">
    <property type="entry name" value="CAT_RBD"/>
    <property type="match status" value="1"/>
</dbReference>
<evidence type="ECO:0000259" key="2">
    <source>
        <dbReference type="PROSITE" id="PS51372"/>
    </source>
</evidence>
<dbReference type="PANTHER" id="PTHR30185">
    <property type="entry name" value="CRYPTIC BETA-GLUCOSIDE BGL OPERON ANTITERMINATOR"/>
    <property type="match status" value="1"/>
</dbReference>
<dbReference type="SUPFAM" id="SSF50151">
    <property type="entry name" value="SacY-like RNA-binding domain"/>
    <property type="match status" value="1"/>
</dbReference>
<accession>A0ABS2T0Z5</accession>
<reference evidence="3" key="1">
    <citation type="submission" date="2021-01" db="EMBL/GenBank/DDBJ databases">
        <title>Genomic Encyclopedia of Type Strains, Phase IV (KMG-IV): sequencing the most valuable type-strain genomes for metagenomic binning, comparative biology and taxonomic classification.</title>
        <authorList>
            <person name="Goeker M."/>
        </authorList>
    </citation>
    <scope>NUCLEOTIDE SEQUENCE</scope>
    <source>
        <strain evidence="3">DSM 21943</strain>
    </source>
</reference>
<proteinExistence type="predicted"/>
<dbReference type="InterPro" id="IPR050661">
    <property type="entry name" value="BglG_antiterminators"/>
</dbReference>
<sequence>MNLIKSFNNNIALVEDASGTEWIVLGNGVGFGKEKGSIVHDADIKKKFVAASHSNSRQPFLAMIENMPVAIFETTEQMIRTAEAVIGVQLNQQLFLALADHIHHAVKRANEELDYPHTNRWELQKLYPKEHQAAVEAIRVVYDTLDVILPKSEETFLTYHFVNAQGRQAQLSETMKMTEAINRIISVIEYHYDMELNEQSINYLRLLTHLRYFLLRQLHGEKLDQNEMDDDLIEMIQGKYAKAFDCADKIARVLHKHYSWEITQNEKVYLTLHIWRLIT</sequence>
<organism evidence="3 4">
    <name type="scientific">Shouchella xiaoxiensis</name>
    <dbReference type="NCBI Taxonomy" id="766895"/>
    <lineage>
        <taxon>Bacteria</taxon>
        <taxon>Bacillati</taxon>
        <taxon>Bacillota</taxon>
        <taxon>Bacilli</taxon>
        <taxon>Bacillales</taxon>
        <taxon>Bacillaceae</taxon>
        <taxon>Shouchella</taxon>
    </lineage>
</organism>
<dbReference type="InterPro" id="IPR011608">
    <property type="entry name" value="PRD"/>
</dbReference>
<feature type="domain" description="PRD" evidence="2">
    <location>
        <begin position="66"/>
        <end position="171"/>
    </location>
</feature>
<feature type="domain" description="PRD" evidence="2">
    <location>
        <begin position="172"/>
        <end position="279"/>
    </location>
</feature>